<sequence>MRDAITRLHQTDGVGDKAFRAFAERIASGAKLIQMARLLRRIAAPPKP</sequence>
<reference evidence="1 2" key="1">
    <citation type="journal article" date="2019" name="Int. J. Syst. Evol. Microbiol.">
        <title>Acidithiobacillus sulfuriphilus sp. nov.: an extremely acidophilic sulfur-oxidizing chemolithotroph isolated from a neutral pH environment.</title>
        <authorList>
            <person name="Falagan C."/>
            <person name="Moya-Beltran A."/>
            <person name="Castro M."/>
            <person name="Quatrini R."/>
            <person name="Johnson D.B."/>
        </authorList>
    </citation>
    <scope>NUCLEOTIDE SEQUENCE [LARGE SCALE GENOMIC DNA]</scope>
    <source>
        <strain evidence="1 2">CJ-2</strain>
    </source>
</reference>
<organism evidence="1 2">
    <name type="scientific">Acidithiobacillus sulfuriphilus</name>
    <dbReference type="NCBI Taxonomy" id="1867749"/>
    <lineage>
        <taxon>Bacteria</taxon>
        <taxon>Pseudomonadati</taxon>
        <taxon>Pseudomonadota</taxon>
        <taxon>Acidithiobacillia</taxon>
        <taxon>Acidithiobacillales</taxon>
        <taxon>Acidithiobacillaceae</taxon>
        <taxon>Acidithiobacillus</taxon>
    </lineage>
</organism>
<protein>
    <submittedName>
        <fullName evidence="1">Uncharacterized protein</fullName>
    </submittedName>
</protein>
<gene>
    <name evidence="1" type="ORF">EC580_005500</name>
</gene>
<keyword evidence="2" id="KW-1185">Reference proteome</keyword>
<evidence type="ECO:0000313" key="1">
    <source>
        <dbReference type="EMBL" id="XRI78130.1"/>
    </source>
</evidence>
<proteinExistence type="predicted"/>
<dbReference type="EMBL" id="CP127527">
    <property type="protein sequence ID" value="XRI78130.1"/>
    <property type="molecule type" value="Genomic_DNA"/>
</dbReference>
<accession>A0ACD5HRL9</accession>
<name>A0ACD5HRL9_9PROT</name>
<dbReference type="Proteomes" id="UP000271650">
    <property type="component" value="Chromosome"/>
</dbReference>
<evidence type="ECO:0000313" key="2">
    <source>
        <dbReference type="Proteomes" id="UP000271650"/>
    </source>
</evidence>